<organism evidence="3 4">
    <name type="scientific">Streptomyces venezuelae (strain ATCC 10712 / CBS 650.69 / DSM 40230 / JCM 4526 / NBRC 13096 / PD 04745)</name>
    <dbReference type="NCBI Taxonomy" id="953739"/>
    <lineage>
        <taxon>Bacteria</taxon>
        <taxon>Bacillati</taxon>
        <taxon>Actinomycetota</taxon>
        <taxon>Actinomycetes</taxon>
        <taxon>Kitasatosporales</taxon>
        <taxon>Streptomycetaceae</taxon>
        <taxon>Streptomyces</taxon>
    </lineage>
</organism>
<feature type="transmembrane region" description="Helical" evidence="2">
    <location>
        <begin position="129"/>
        <end position="152"/>
    </location>
</feature>
<dbReference type="HOGENOM" id="CLU_1401812_0_0_11"/>
<dbReference type="KEGG" id="sve:SVEN_6949"/>
<feature type="transmembrane region" description="Helical" evidence="2">
    <location>
        <begin position="91"/>
        <end position="109"/>
    </location>
</feature>
<evidence type="ECO:0000313" key="3">
    <source>
        <dbReference type="EMBL" id="CCA60235.1"/>
    </source>
</evidence>
<keyword evidence="2" id="KW-0812">Transmembrane</keyword>
<feature type="compositionally biased region" description="Basic and acidic residues" evidence="1">
    <location>
        <begin position="53"/>
        <end position="65"/>
    </location>
</feature>
<feature type="region of interest" description="Disordered" evidence="1">
    <location>
        <begin position="49"/>
        <end position="70"/>
    </location>
</feature>
<keyword evidence="2" id="KW-0472">Membrane</keyword>
<keyword evidence="2" id="KW-1133">Transmembrane helix</keyword>
<gene>
    <name evidence="3" type="ordered locus">SVEN_6949</name>
</gene>
<dbReference type="AlphaFoldDB" id="F2RK79"/>
<evidence type="ECO:0000313" key="4">
    <source>
        <dbReference type="Proteomes" id="UP000006854"/>
    </source>
</evidence>
<dbReference type="PATRIC" id="fig|953739.5.peg.2168"/>
<keyword evidence="4" id="KW-1185">Reference proteome</keyword>
<sequence length="194" mass="19770">MLGGLRCPRPGPVPLPCSMVARGAPFGEPCRPALRAERVCGTGRGCTASVPGMDEKPAPDPHEATDATAADGVTAADAAADDGGGDRAESAVGCLLAVAGVTGAAIYAFPRAAFSIDGGFEGHARDLSVAFVDVPLILLAGLLLPPMTWAAATRWLRPWAALPVCLAVAALALWGIDAVWHPRQLPDPGYRGGI</sequence>
<reference evidence="3 4" key="1">
    <citation type="journal article" date="2011" name="BMC Genomics">
        <title>Genome-wide analysis of the role of GlnR in Streptomyces venezuelae provides new insights into global nitrogen regulation in actinomycetes.</title>
        <authorList>
            <person name="Pullan S.T."/>
            <person name="Bibb M.J."/>
            <person name="Merrick M."/>
        </authorList>
    </citation>
    <scope>NUCLEOTIDE SEQUENCE [LARGE SCALE GENOMIC DNA]</scope>
    <source>
        <strain evidence="4">ATCC 10712 / CBS 650.69 / DSM 40230 / JCM 4526 / NBRC 13096 / PD 04745</strain>
    </source>
</reference>
<name>F2RK79_STRVP</name>
<evidence type="ECO:0000256" key="2">
    <source>
        <dbReference type="SAM" id="Phobius"/>
    </source>
</evidence>
<protein>
    <submittedName>
        <fullName evidence="3">Uncharacterized protein</fullName>
    </submittedName>
</protein>
<accession>F2RK79</accession>
<evidence type="ECO:0000256" key="1">
    <source>
        <dbReference type="SAM" id="MobiDB-lite"/>
    </source>
</evidence>
<dbReference type="eggNOG" id="ENOG5031WYB">
    <property type="taxonomic scope" value="Bacteria"/>
</dbReference>
<proteinExistence type="predicted"/>
<feature type="transmembrane region" description="Helical" evidence="2">
    <location>
        <begin position="159"/>
        <end position="180"/>
    </location>
</feature>
<dbReference type="Proteomes" id="UP000006854">
    <property type="component" value="Chromosome"/>
</dbReference>
<dbReference type="EMBL" id="FR845719">
    <property type="protein sequence ID" value="CCA60235.1"/>
    <property type="molecule type" value="Genomic_DNA"/>
</dbReference>